<feature type="signal peptide" evidence="1">
    <location>
        <begin position="1"/>
        <end position="30"/>
    </location>
</feature>
<dbReference type="InterPro" id="IPR013424">
    <property type="entry name" value="Ice-binding_C"/>
</dbReference>
<dbReference type="PROSITE" id="PS51236">
    <property type="entry name" value="TSP_CTER"/>
    <property type="match status" value="1"/>
</dbReference>
<evidence type="ECO:0000313" key="3">
    <source>
        <dbReference type="EMBL" id="MBB5985750.1"/>
    </source>
</evidence>
<feature type="chain" id="PRO_5047050591" description="TSP C-terminal domain-containing protein" evidence="1">
    <location>
        <begin position="31"/>
        <end position="268"/>
    </location>
</feature>
<feature type="domain" description="TSP C-terminal" evidence="2">
    <location>
        <begin position="18"/>
        <end position="235"/>
    </location>
</feature>
<reference evidence="3 4" key="1">
    <citation type="submission" date="2020-08" db="EMBL/GenBank/DDBJ databases">
        <title>Exploring microbial biodiversity for novel pathways involved in the catabolism of aromatic compounds derived from lignin.</title>
        <authorList>
            <person name="Elkins J."/>
        </authorList>
    </citation>
    <scope>NUCLEOTIDE SEQUENCE [LARGE SCALE GENOMIC DNA]</scope>
    <source>
        <strain evidence="3 4">B1D3A</strain>
    </source>
</reference>
<comment type="caution">
    <text evidence="3">The sequence shown here is derived from an EMBL/GenBank/DDBJ whole genome shotgun (WGS) entry which is preliminary data.</text>
</comment>
<protein>
    <recommendedName>
        <fullName evidence="2">TSP C-terminal domain-containing protein</fullName>
    </recommendedName>
</protein>
<name>A0ABR6NEP4_9SPHN</name>
<dbReference type="Gene3D" id="2.60.120.200">
    <property type="match status" value="1"/>
</dbReference>
<dbReference type="SUPFAM" id="SSF49899">
    <property type="entry name" value="Concanavalin A-like lectins/glucanases"/>
    <property type="match status" value="1"/>
</dbReference>
<dbReference type="Pfam" id="PF07589">
    <property type="entry name" value="PEP-CTERM"/>
    <property type="match status" value="1"/>
</dbReference>
<gene>
    <name evidence="3" type="ORF">HNP60_001724</name>
</gene>
<dbReference type="Proteomes" id="UP001138540">
    <property type="component" value="Unassembled WGS sequence"/>
</dbReference>
<keyword evidence="4" id="KW-1185">Reference proteome</keyword>
<evidence type="ECO:0000259" key="2">
    <source>
        <dbReference type="PROSITE" id="PS51236"/>
    </source>
</evidence>
<dbReference type="EMBL" id="JACHKA010000001">
    <property type="protein sequence ID" value="MBB5985750.1"/>
    <property type="molecule type" value="Genomic_DNA"/>
</dbReference>
<dbReference type="NCBIfam" id="TIGR02595">
    <property type="entry name" value="PEP_CTERM"/>
    <property type="match status" value="1"/>
</dbReference>
<dbReference type="InterPro" id="IPR013320">
    <property type="entry name" value="ConA-like_dom_sf"/>
</dbReference>
<dbReference type="RefSeq" id="WP_260394791.1">
    <property type="nucleotide sequence ID" value="NZ_JACHKA010000001.1"/>
</dbReference>
<keyword evidence="1" id="KW-0732">Signal</keyword>
<proteinExistence type="predicted"/>
<dbReference type="NCBIfam" id="NF035944">
    <property type="entry name" value="PEPxxWA-CTERM"/>
    <property type="match status" value="1"/>
</dbReference>
<dbReference type="Pfam" id="PF05735">
    <property type="entry name" value="TSP_C"/>
    <property type="match status" value="1"/>
</dbReference>
<evidence type="ECO:0000313" key="4">
    <source>
        <dbReference type="Proteomes" id="UP001138540"/>
    </source>
</evidence>
<organism evidence="3 4">
    <name type="scientific">Sphingobium lignivorans</name>
    <dbReference type="NCBI Taxonomy" id="2735886"/>
    <lineage>
        <taxon>Bacteria</taxon>
        <taxon>Pseudomonadati</taxon>
        <taxon>Pseudomonadota</taxon>
        <taxon>Alphaproteobacteria</taxon>
        <taxon>Sphingomonadales</taxon>
        <taxon>Sphingomonadaceae</taxon>
        <taxon>Sphingobium</taxon>
    </lineage>
</organism>
<accession>A0ABR6NEP4</accession>
<evidence type="ECO:0000256" key="1">
    <source>
        <dbReference type="SAM" id="SignalP"/>
    </source>
</evidence>
<dbReference type="InterPro" id="IPR008859">
    <property type="entry name" value="Thrombospondin_C"/>
</dbReference>
<sequence length="268" mass="28838">MTRTMKRVRSGVMALTIPTLTMIAAPPALAAEVPVDLSTWTAEGYGNSYNWVLENGNDTVRQTVNGSPTVFYSDFNAFGNQLSGTIRVNTTSDDDFVGFVIGFNPGDLAADSTDFLLIDWKQLNQNFYGFAPAGLAISHVTGGLADNAGAWSHDPALGVTELARGATLGSTGWGDNVTYNFDIAFTASNIKVWVDDVLQFDLDGTFSDGRFGFYNYSQAQVIYAGITNEVLPPPPAVPEPATWGMMIGGLALVGSVLRRQRGYRVHFA</sequence>